<reference evidence="19" key="2">
    <citation type="submission" date="2025-09" db="UniProtKB">
        <authorList>
            <consortium name="Ensembl"/>
        </authorList>
    </citation>
    <scope>IDENTIFICATION</scope>
</reference>
<feature type="transmembrane region" description="Helical" evidence="18">
    <location>
        <begin position="216"/>
        <end position="236"/>
    </location>
</feature>
<dbReference type="Pfam" id="PF01066">
    <property type="entry name" value="CDP-OH_P_transf"/>
    <property type="match status" value="1"/>
</dbReference>
<dbReference type="GO" id="GO:0005794">
    <property type="term" value="C:Golgi apparatus"/>
    <property type="evidence" value="ECO:0007669"/>
    <property type="project" value="TreeGrafter"/>
</dbReference>
<comment type="similarity">
    <text evidence="3 17">Belongs to the CDP-alcohol phosphatidyltransferase class-I family.</text>
</comment>
<name>A0A8C4QG43_EPTBU</name>
<dbReference type="InterPro" id="IPR043130">
    <property type="entry name" value="CDP-OH_PTrfase_TM_dom"/>
</dbReference>
<protein>
    <recommendedName>
        <fullName evidence="15">diacylglycerol cholinephosphotransferase</fullName>
        <ecNumber evidence="15">2.7.8.2</ecNumber>
    </recommendedName>
</protein>
<evidence type="ECO:0000256" key="17">
    <source>
        <dbReference type="RuleBase" id="RU003750"/>
    </source>
</evidence>
<keyword evidence="9" id="KW-0443">Lipid metabolism</keyword>
<dbReference type="Ensembl" id="ENSEBUT00000015542.1">
    <property type="protein sequence ID" value="ENSEBUP00000014966.1"/>
    <property type="gene ID" value="ENSEBUG00000009423.1"/>
</dbReference>
<evidence type="ECO:0000256" key="18">
    <source>
        <dbReference type="SAM" id="Phobius"/>
    </source>
</evidence>
<dbReference type="PANTHER" id="PTHR10414">
    <property type="entry name" value="ETHANOLAMINEPHOSPHOTRANSFERASE"/>
    <property type="match status" value="1"/>
</dbReference>
<dbReference type="GO" id="GO:0005789">
    <property type="term" value="C:endoplasmic reticulum membrane"/>
    <property type="evidence" value="ECO:0007669"/>
    <property type="project" value="TreeGrafter"/>
</dbReference>
<dbReference type="GO" id="GO:0006646">
    <property type="term" value="P:phosphatidylethanolamine biosynthetic process"/>
    <property type="evidence" value="ECO:0007669"/>
    <property type="project" value="TreeGrafter"/>
</dbReference>
<keyword evidence="20" id="KW-1185">Reference proteome</keyword>
<evidence type="ECO:0000256" key="6">
    <source>
        <dbReference type="ARBA" id="ARBA00022692"/>
    </source>
</evidence>
<keyword evidence="9" id="KW-0594">Phospholipid biosynthesis</keyword>
<comment type="catalytic activity">
    <reaction evidence="16">
        <text>CDP-choline + a 1,2-diacyl-sn-glycerol = a 1,2-diacyl-sn-glycero-3-phosphocholine + CMP + H(+)</text>
        <dbReference type="Rhea" id="RHEA:32939"/>
        <dbReference type="ChEBI" id="CHEBI:15378"/>
        <dbReference type="ChEBI" id="CHEBI:17815"/>
        <dbReference type="ChEBI" id="CHEBI:57643"/>
        <dbReference type="ChEBI" id="CHEBI:58779"/>
        <dbReference type="ChEBI" id="CHEBI:60377"/>
        <dbReference type="EC" id="2.7.8.2"/>
    </reaction>
    <physiologicalReaction direction="left-to-right" evidence="16">
        <dbReference type="Rhea" id="RHEA:32940"/>
    </physiologicalReaction>
</comment>
<dbReference type="FunFam" id="1.20.120.1760:FF:000002">
    <property type="entry name" value="Choline/ethanolamine phosphotransferase 1"/>
    <property type="match status" value="1"/>
</dbReference>
<reference evidence="19" key="1">
    <citation type="submission" date="2025-08" db="UniProtKB">
        <authorList>
            <consortium name="Ensembl"/>
        </authorList>
    </citation>
    <scope>IDENTIFICATION</scope>
</reference>
<evidence type="ECO:0000313" key="20">
    <source>
        <dbReference type="Proteomes" id="UP000694388"/>
    </source>
</evidence>
<keyword evidence="5 17" id="KW-0808">Transferase</keyword>
<evidence type="ECO:0000256" key="4">
    <source>
        <dbReference type="ARBA" id="ARBA00022516"/>
    </source>
</evidence>
<evidence type="ECO:0000256" key="13">
    <source>
        <dbReference type="ARBA" id="ARBA00036890"/>
    </source>
</evidence>
<feature type="transmembrane region" description="Helical" evidence="18">
    <location>
        <begin position="248"/>
        <end position="271"/>
    </location>
</feature>
<evidence type="ECO:0000256" key="10">
    <source>
        <dbReference type="ARBA" id="ARBA00023264"/>
    </source>
</evidence>
<comment type="pathway">
    <text evidence="2">Lipid metabolism.</text>
</comment>
<evidence type="ECO:0000313" key="19">
    <source>
        <dbReference type="Ensembl" id="ENSEBUP00000014966.1"/>
    </source>
</evidence>
<keyword evidence="8 18" id="KW-0472">Membrane</keyword>
<organism evidence="19 20">
    <name type="scientific">Eptatretus burgeri</name>
    <name type="common">Inshore hagfish</name>
    <dbReference type="NCBI Taxonomy" id="7764"/>
    <lineage>
        <taxon>Eukaryota</taxon>
        <taxon>Metazoa</taxon>
        <taxon>Chordata</taxon>
        <taxon>Craniata</taxon>
        <taxon>Vertebrata</taxon>
        <taxon>Cyclostomata</taxon>
        <taxon>Myxini</taxon>
        <taxon>Myxiniformes</taxon>
        <taxon>Myxinidae</taxon>
        <taxon>Eptatretinae</taxon>
        <taxon>Eptatretus</taxon>
    </lineage>
</organism>
<evidence type="ECO:0000256" key="9">
    <source>
        <dbReference type="ARBA" id="ARBA00023209"/>
    </source>
</evidence>
<comment type="catalytic activity">
    <reaction evidence="13">
        <text>1-hexadecanoyl-2-(9Z-octadecenoyl)-sn-glycerol + CDP-choline = 1-hexadecanoyl-2-(9Z-octadecenoyl)-sn-glycero-3-phosphocholine + CMP + H(+)</text>
        <dbReference type="Rhea" id="RHEA:54244"/>
        <dbReference type="ChEBI" id="CHEBI:15378"/>
        <dbReference type="ChEBI" id="CHEBI:58779"/>
        <dbReference type="ChEBI" id="CHEBI:60377"/>
        <dbReference type="ChEBI" id="CHEBI:73001"/>
        <dbReference type="ChEBI" id="CHEBI:75466"/>
    </reaction>
    <physiologicalReaction direction="left-to-right" evidence="13">
        <dbReference type="Rhea" id="RHEA:54245"/>
    </physiologicalReaction>
</comment>
<dbReference type="InterPro" id="IPR000462">
    <property type="entry name" value="CDP-OH_P_trans"/>
</dbReference>
<evidence type="ECO:0000256" key="14">
    <source>
        <dbReference type="ARBA" id="ARBA00037890"/>
    </source>
</evidence>
<accession>A0A8C4QG43</accession>
<keyword evidence="4" id="KW-0444">Lipid biosynthesis</keyword>
<evidence type="ECO:0000256" key="11">
    <source>
        <dbReference type="ARBA" id="ARBA00036100"/>
    </source>
</evidence>
<evidence type="ECO:0000256" key="8">
    <source>
        <dbReference type="ARBA" id="ARBA00023136"/>
    </source>
</evidence>
<dbReference type="Proteomes" id="UP000694388">
    <property type="component" value="Unplaced"/>
</dbReference>
<evidence type="ECO:0000256" key="7">
    <source>
        <dbReference type="ARBA" id="ARBA00022989"/>
    </source>
</evidence>
<evidence type="ECO:0000256" key="16">
    <source>
        <dbReference type="ARBA" id="ARBA00048570"/>
    </source>
</evidence>
<evidence type="ECO:0000256" key="5">
    <source>
        <dbReference type="ARBA" id="ARBA00022679"/>
    </source>
</evidence>
<comment type="pathway">
    <text evidence="14">Phospholipid metabolism; phosphatidylcholine biosynthesis; phosphatidylcholine from phosphocholine: step 2/2.</text>
</comment>
<keyword evidence="6 18" id="KW-0812">Transmembrane</keyword>
<dbReference type="GeneTree" id="ENSGT00950000183117"/>
<sequence length="343" mass="37510">MGTCLPVRLSVWLQGPLSAEQLRRLRQHHYSSLGQSVLDSTLQPWWEWILRFVPLHIAPNTLTLMGLFANAVSTLCLIAMCPGARETAPHWLYACCSLCLLVYQSLDALDGKQARRTGSASPLGELFDHGCDAVSAVFLAVGLCVAVRLGSHPTFTLLLCCIGNLLFYCAHWHAYVSGTLRFGRLDVTEVQFAIMGFHTISSAFGPEVWDVQGMGVFLPGIPIVIGITMTIAIASCSPGNVLRSQPCLFCLMFGLNIAKLATILVVCHMTMSPMCVLDSAFISPTLLFINILLGCPIPESTALPTAIVISTMDFFMYSFRLCRQISYSLQISVFTLPHLGHAH</sequence>
<keyword evidence="10" id="KW-1208">Phospholipid metabolism</keyword>
<keyword evidence="7 18" id="KW-1133">Transmembrane helix</keyword>
<dbReference type="PIRSF" id="PIRSF015665">
    <property type="entry name" value="CHOPT"/>
    <property type="match status" value="1"/>
</dbReference>
<dbReference type="InterPro" id="IPR014472">
    <property type="entry name" value="CHOPT"/>
</dbReference>
<evidence type="ECO:0000256" key="12">
    <source>
        <dbReference type="ARBA" id="ARBA00036651"/>
    </source>
</evidence>
<dbReference type="Gene3D" id="1.20.120.1760">
    <property type="match status" value="1"/>
</dbReference>
<dbReference type="PANTHER" id="PTHR10414:SF37">
    <property type="entry name" value="BB IN A BOXCAR, ISOFORM C"/>
    <property type="match status" value="1"/>
</dbReference>
<comment type="catalytic activity">
    <reaction evidence="11">
        <text>1-hexadecanoyl-2-(4Z,7Z,10Z,13Z,16Z,19Z-docosahexaenoyl)-sn-glycerol + CDP-choline = 1-hexadecanoyl-2-(4Z,7Z,10Z,13Z,16Z,19Z-docosahexaenoyl)-sn-glycero-3-phosphocholine + CMP + H(+)</text>
        <dbReference type="Rhea" id="RHEA:54332"/>
        <dbReference type="ChEBI" id="CHEBI:15378"/>
        <dbReference type="ChEBI" id="CHEBI:58779"/>
        <dbReference type="ChEBI" id="CHEBI:60377"/>
        <dbReference type="ChEBI" id="CHEBI:74963"/>
        <dbReference type="ChEBI" id="CHEBI:82949"/>
    </reaction>
    <physiologicalReaction direction="left-to-right" evidence="11">
        <dbReference type="Rhea" id="RHEA:54333"/>
    </physiologicalReaction>
</comment>
<evidence type="ECO:0000256" key="3">
    <source>
        <dbReference type="ARBA" id="ARBA00010441"/>
    </source>
</evidence>
<feature type="transmembrane region" description="Helical" evidence="18">
    <location>
        <begin position="154"/>
        <end position="175"/>
    </location>
</feature>
<evidence type="ECO:0000256" key="15">
    <source>
        <dbReference type="ARBA" id="ARBA00038987"/>
    </source>
</evidence>
<evidence type="ECO:0000256" key="2">
    <source>
        <dbReference type="ARBA" id="ARBA00005189"/>
    </source>
</evidence>
<evidence type="ECO:0000256" key="1">
    <source>
        <dbReference type="ARBA" id="ARBA00004141"/>
    </source>
</evidence>
<comment type="subcellular location">
    <subcellularLocation>
        <location evidence="1">Membrane</location>
        <topology evidence="1">Multi-pass membrane protein</topology>
    </subcellularLocation>
</comment>
<comment type="catalytic activity">
    <reaction evidence="12">
        <text>1,2-dioctanoyl-sn-glycerol + CDP-choline = 1,2-dioctanoyl-sn-glycero-3-phosphocholine + CMP + H(+)</text>
        <dbReference type="Rhea" id="RHEA:54232"/>
        <dbReference type="ChEBI" id="CHEBI:15378"/>
        <dbReference type="ChEBI" id="CHEBI:58779"/>
        <dbReference type="ChEBI" id="CHEBI:60377"/>
        <dbReference type="ChEBI" id="CHEBI:76979"/>
        <dbReference type="ChEBI" id="CHEBI:78228"/>
    </reaction>
    <physiologicalReaction direction="left-to-right" evidence="12">
        <dbReference type="Rhea" id="RHEA:54233"/>
    </physiologicalReaction>
</comment>
<dbReference type="GO" id="GO:0004142">
    <property type="term" value="F:diacylglycerol cholinephosphotransferase activity"/>
    <property type="evidence" value="ECO:0007669"/>
    <property type="project" value="UniProtKB-EC"/>
</dbReference>
<dbReference type="InterPro" id="IPR048254">
    <property type="entry name" value="CDP_ALCOHOL_P_TRANSF_CS"/>
</dbReference>
<proteinExistence type="inferred from homology"/>
<dbReference type="EC" id="2.7.8.2" evidence="15"/>
<dbReference type="AlphaFoldDB" id="A0A8C4QG43"/>
<dbReference type="PROSITE" id="PS00379">
    <property type="entry name" value="CDP_ALCOHOL_P_TRANSF"/>
    <property type="match status" value="1"/>
</dbReference>
<dbReference type="GO" id="GO:0004307">
    <property type="term" value="F:ethanolaminephosphotransferase activity"/>
    <property type="evidence" value="ECO:0007669"/>
    <property type="project" value="TreeGrafter"/>
</dbReference>